<keyword evidence="6" id="KW-0804">Transcription</keyword>
<protein>
    <recommendedName>
        <fullName evidence="1">Transcriptional regulator MraZ</fullName>
    </recommendedName>
</protein>
<accession>A0ABY7TM55</accession>
<dbReference type="Proteomes" id="UP001220395">
    <property type="component" value="Chromosome"/>
</dbReference>
<dbReference type="RefSeq" id="WP_273688730.1">
    <property type="nucleotide sequence ID" value="NZ_CP117411.1"/>
</dbReference>
<dbReference type="CDD" id="cd16320">
    <property type="entry name" value="MraZ_N"/>
    <property type="match status" value="1"/>
</dbReference>
<dbReference type="InterPro" id="IPR038619">
    <property type="entry name" value="MraZ_sf"/>
</dbReference>
<evidence type="ECO:0000256" key="6">
    <source>
        <dbReference type="ARBA" id="ARBA00023163"/>
    </source>
</evidence>
<name>A0ABY7TM55_9SPHN</name>
<dbReference type="CDD" id="cd16321">
    <property type="entry name" value="MraZ_C"/>
    <property type="match status" value="1"/>
</dbReference>
<evidence type="ECO:0000256" key="4">
    <source>
        <dbReference type="ARBA" id="ARBA00023015"/>
    </source>
</evidence>
<dbReference type="InterPro" id="IPR035642">
    <property type="entry name" value="MraZ_N"/>
</dbReference>
<keyword evidence="5 7" id="KW-0238">DNA-binding</keyword>
<evidence type="ECO:0000313" key="9">
    <source>
        <dbReference type="EMBL" id="WCT74025.1"/>
    </source>
</evidence>
<dbReference type="PANTHER" id="PTHR34701">
    <property type="entry name" value="TRANSCRIPTIONAL REGULATOR MRAZ"/>
    <property type="match status" value="1"/>
</dbReference>
<dbReference type="PANTHER" id="PTHR34701:SF1">
    <property type="entry name" value="TRANSCRIPTIONAL REGULATOR MRAZ"/>
    <property type="match status" value="1"/>
</dbReference>
<dbReference type="PROSITE" id="PS51740">
    <property type="entry name" value="SPOVT_ABRB"/>
    <property type="match status" value="1"/>
</dbReference>
<evidence type="ECO:0000256" key="2">
    <source>
        <dbReference type="ARBA" id="ARBA00022490"/>
    </source>
</evidence>
<keyword evidence="10" id="KW-1185">Reference proteome</keyword>
<evidence type="ECO:0000256" key="7">
    <source>
        <dbReference type="PROSITE-ProRule" id="PRU01076"/>
    </source>
</evidence>
<reference evidence="9 10" key="1">
    <citation type="submission" date="2023-02" db="EMBL/GenBank/DDBJ databases">
        <title>Genome sequence of Sphingomonas naphthae.</title>
        <authorList>
            <person name="Kim S."/>
            <person name="Heo J."/>
            <person name="Kwon S.-W."/>
        </authorList>
    </citation>
    <scope>NUCLEOTIDE SEQUENCE [LARGE SCALE GENOMIC DNA]</scope>
    <source>
        <strain evidence="9 10">KACC 18716</strain>
    </source>
</reference>
<keyword evidence="4" id="KW-0805">Transcription regulation</keyword>
<keyword evidence="3" id="KW-0677">Repeat</keyword>
<dbReference type="InterPro" id="IPR020603">
    <property type="entry name" value="MraZ_dom"/>
</dbReference>
<dbReference type="Gene3D" id="3.40.1550.20">
    <property type="entry name" value="Transcriptional regulator MraZ domain"/>
    <property type="match status" value="1"/>
</dbReference>
<dbReference type="Pfam" id="PF02381">
    <property type="entry name" value="MraZ"/>
    <property type="match status" value="1"/>
</dbReference>
<dbReference type="InterPro" id="IPR037914">
    <property type="entry name" value="SpoVT-AbrB_sf"/>
</dbReference>
<dbReference type="InterPro" id="IPR007159">
    <property type="entry name" value="SpoVT-AbrB_dom"/>
</dbReference>
<dbReference type="InterPro" id="IPR035644">
    <property type="entry name" value="MraZ_C"/>
</dbReference>
<dbReference type="InterPro" id="IPR003444">
    <property type="entry name" value="MraZ"/>
</dbReference>
<sequence length="172" mass="18948">MEITDFFLGNALNAVDVKGRVSLPADFRAVVERRGRAAVRAGQEATDKTFVYIGDHERHSCLQAYDSTYQQFLFEGLRKRVEKGGEDELAALDDAQQGAFGAMLTVAFDGAGRMVLPQSLRGLMGIGDLAFFIGAGQTFQIWDPKTFLAEQADNVRACRMLKYMLGEKGITL</sequence>
<evidence type="ECO:0000256" key="1">
    <source>
        <dbReference type="ARBA" id="ARBA00013860"/>
    </source>
</evidence>
<organism evidence="9 10">
    <name type="scientific">Sphingomonas naphthae</name>
    <dbReference type="NCBI Taxonomy" id="1813468"/>
    <lineage>
        <taxon>Bacteria</taxon>
        <taxon>Pseudomonadati</taxon>
        <taxon>Pseudomonadota</taxon>
        <taxon>Alphaproteobacteria</taxon>
        <taxon>Sphingomonadales</taxon>
        <taxon>Sphingomonadaceae</taxon>
        <taxon>Sphingomonas</taxon>
    </lineage>
</organism>
<evidence type="ECO:0000259" key="8">
    <source>
        <dbReference type="PROSITE" id="PS51740"/>
    </source>
</evidence>
<gene>
    <name evidence="9" type="ORF">PQ455_01980</name>
</gene>
<evidence type="ECO:0000313" key="10">
    <source>
        <dbReference type="Proteomes" id="UP001220395"/>
    </source>
</evidence>
<keyword evidence="2" id="KW-0963">Cytoplasm</keyword>
<evidence type="ECO:0000256" key="3">
    <source>
        <dbReference type="ARBA" id="ARBA00022737"/>
    </source>
</evidence>
<evidence type="ECO:0000256" key="5">
    <source>
        <dbReference type="ARBA" id="ARBA00023125"/>
    </source>
</evidence>
<proteinExistence type="predicted"/>
<dbReference type="SUPFAM" id="SSF89447">
    <property type="entry name" value="AbrB/MazE/MraZ-like"/>
    <property type="match status" value="1"/>
</dbReference>
<dbReference type="EMBL" id="CP117411">
    <property type="protein sequence ID" value="WCT74025.1"/>
    <property type="molecule type" value="Genomic_DNA"/>
</dbReference>
<feature type="domain" description="SpoVT-AbrB" evidence="8">
    <location>
        <begin position="103"/>
        <end position="146"/>
    </location>
</feature>